<dbReference type="PANTHER" id="PTHR43357">
    <property type="entry name" value="INNER MEMBRANE ABC TRANSPORTER PERMEASE PROTEIN YDCV"/>
    <property type="match status" value="1"/>
</dbReference>
<dbReference type="RefSeq" id="WP_130109509.1">
    <property type="nucleotide sequence ID" value="NZ_CP035806.1"/>
</dbReference>
<feature type="transmembrane region" description="Helical" evidence="8">
    <location>
        <begin position="461"/>
        <end position="483"/>
    </location>
</feature>
<name>A0A4P6KEJ0_9MICO</name>
<dbReference type="GO" id="GO:0055085">
    <property type="term" value="P:transmembrane transport"/>
    <property type="evidence" value="ECO:0007669"/>
    <property type="project" value="InterPro"/>
</dbReference>
<dbReference type="Proteomes" id="UP000289260">
    <property type="component" value="Chromosome"/>
</dbReference>
<keyword evidence="4" id="KW-0997">Cell inner membrane</keyword>
<feature type="transmembrane region" description="Helical" evidence="8">
    <location>
        <begin position="235"/>
        <end position="253"/>
    </location>
</feature>
<evidence type="ECO:0000313" key="12">
    <source>
        <dbReference type="Proteomes" id="UP000289260"/>
    </source>
</evidence>
<keyword evidence="6 8" id="KW-1133">Transmembrane helix</keyword>
<protein>
    <submittedName>
        <fullName evidence="11">Iron ABC transporter permease</fullName>
    </submittedName>
</protein>
<evidence type="ECO:0000256" key="5">
    <source>
        <dbReference type="ARBA" id="ARBA00022692"/>
    </source>
</evidence>
<dbReference type="InterPro" id="IPR035906">
    <property type="entry name" value="MetI-like_sf"/>
</dbReference>
<reference evidence="11 12" key="1">
    <citation type="submission" date="2019-02" db="EMBL/GenBank/DDBJ databases">
        <authorList>
            <person name="Sun L."/>
            <person name="Pan D."/>
            <person name="Wu X."/>
        </authorList>
    </citation>
    <scope>NUCLEOTIDE SEQUENCE [LARGE SCALE GENOMIC DNA]</scope>
    <source>
        <strain evidence="11 12">JW-1</strain>
    </source>
</reference>
<feature type="transmembrane region" description="Helical" evidence="8">
    <location>
        <begin position="61"/>
        <end position="83"/>
    </location>
</feature>
<feature type="transmembrane region" description="Helical" evidence="8">
    <location>
        <begin position="337"/>
        <end position="362"/>
    </location>
</feature>
<dbReference type="GO" id="GO:0005886">
    <property type="term" value="C:plasma membrane"/>
    <property type="evidence" value="ECO:0007669"/>
    <property type="project" value="UniProtKB-SubCell"/>
</dbReference>
<keyword evidence="7 8" id="KW-0472">Membrane</keyword>
<feature type="domain" description="ABC transmembrane type-1" evidence="10">
    <location>
        <begin position="100"/>
        <end position="308"/>
    </location>
</feature>
<dbReference type="SUPFAM" id="SSF161098">
    <property type="entry name" value="MetI-like"/>
    <property type="match status" value="2"/>
</dbReference>
<dbReference type="InterPro" id="IPR000515">
    <property type="entry name" value="MetI-like"/>
</dbReference>
<evidence type="ECO:0000259" key="10">
    <source>
        <dbReference type="PROSITE" id="PS50928"/>
    </source>
</evidence>
<proteinExistence type="inferred from homology"/>
<keyword evidence="2 8" id="KW-0813">Transport</keyword>
<feature type="transmembrane region" description="Helical" evidence="8">
    <location>
        <begin position="287"/>
        <end position="306"/>
    </location>
</feature>
<evidence type="ECO:0000256" key="4">
    <source>
        <dbReference type="ARBA" id="ARBA00022519"/>
    </source>
</evidence>
<keyword evidence="12" id="KW-1185">Reference proteome</keyword>
<dbReference type="AlphaFoldDB" id="A0A4P6KEJ0"/>
<keyword evidence="3" id="KW-1003">Cell membrane</keyword>
<feature type="region of interest" description="Disordered" evidence="9">
    <location>
        <begin position="1"/>
        <end position="51"/>
    </location>
</feature>
<dbReference type="EMBL" id="CP035806">
    <property type="protein sequence ID" value="QBE48371.1"/>
    <property type="molecule type" value="Genomic_DNA"/>
</dbReference>
<evidence type="ECO:0000256" key="2">
    <source>
        <dbReference type="ARBA" id="ARBA00022448"/>
    </source>
</evidence>
<feature type="transmembrane region" description="Helical" evidence="8">
    <location>
        <begin position="428"/>
        <end position="449"/>
    </location>
</feature>
<feature type="transmembrane region" description="Helical" evidence="8">
    <location>
        <begin position="186"/>
        <end position="206"/>
    </location>
</feature>
<evidence type="ECO:0000256" key="6">
    <source>
        <dbReference type="ARBA" id="ARBA00022989"/>
    </source>
</evidence>
<feature type="transmembrane region" description="Helical" evidence="8">
    <location>
        <begin position="396"/>
        <end position="416"/>
    </location>
</feature>
<gene>
    <name evidence="11" type="ORF">EVS81_05560</name>
</gene>
<evidence type="ECO:0000313" key="11">
    <source>
        <dbReference type="EMBL" id="QBE48371.1"/>
    </source>
</evidence>
<sequence>MASSSSTLRQPLAGPVGSDRAGESGAGESGIRGFRTGESGIRGSRAASPAARPDGLGALRVAVWCAVAALVLVPIGAIVWLAATGDGWAALRDSDVLTAAGNSIVSATVSGALAVLAGTALALLLERTDLPGRRALRLLALSPMLMPPFVGAIAWLSLLGPSSAVNTFWTSRFGAPLWNLYGGDGVIFLLTVHSTPIAMIIVTAALRRVPADLEQAARIAGSSASRAMREITAPLLRPAMLSSFTLIAVSNLADFGIPSIIGLPERYATLSTLVYRTLQSGTVDDPIAVVSAIGFVLLMIALLGTATDLLRARNRVELDAQAGAPARLPLGRARIPVGAITGCIVFAITILPLVTLTTQALLPAPGVPFSAETVTLESFERALTAPGTLTGIGNSVMLATLAALICGALGLGIGTLVTRTRARSNRALLGISVLPQAIPGLVIAVAWLVLAPRIGLYNTPWLILCAYLTSFLALVVQAVHAPLSATPTTAEEAARVSGASRLRALWDISCRMAVPAAISGAFLVALTAMRELTLSVLLLSPGSQTLGVVIFNLQQAGAYNASSALSLIVAIVGLAGLGLTARSHR</sequence>
<dbReference type="CDD" id="cd06261">
    <property type="entry name" value="TM_PBP2"/>
    <property type="match status" value="2"/>
</dbReference>
<evidence type="ECO:0000256" key="7">
    <source>
        <dbReference type="ARBA" id="ARBA00023136"/>
    </source>
</evidence>
<feature type="domain" description="ABC transmembrane type-1" evidence="10">
    <location>
        <begin position="392"/>
        <end position="580"/>
    </location>
</feature>
<dbReference type="Pfam" id="PF00528">
    <property type="entry name" value="BPD_transp_1"/>
    <property type="match status" value="2"/>
</dbReference>
<dbReference type="Gene3D" id="1.10.3720.10">
    <property type="entry name" value="MetI-like"/>
    <property type="match status" value="2"/>
</dbReference>
<dbReference type="OrthoDB" id="27542at2"/>
<dbReference type="PROSITE" id="PS50928">
    <property type="entry name" value="ABC_TM1"/>
    <property type="match status" value="2"/>
</dbReference>
<organism evidence="11 12">
    <name type="scientific">Leucobacter triazinivorans</name>
    <dbReference type="NCBI Taxonomy" id="1784719"/>
    <lineage>
        <taxon>Bacteria</taxon>
        <taxon>Bacillati</taxon>
        <taxon>Actinomycetota</taxon>
        <taxon>Actinomycetes</taxon>
        <taxon>Micrococcales</taxon>
        <taxon>Microbacteriaceae</taxon>
        <taxon>Leucobacter</taxon>
    </lineage>
</organism>
<accession>A0A4P6KEJ0</accession>
<feature type="transmembrane region" description="Helical" evidence="8">
    <location>
        <begin position="563"/>
        <end position="581"/>
    </location>
</feature>
<keyword evidence="5 8" id="KW-0812">Transmembrane</keyword>
<dbReference type="KEGG" id="ltr:EVS81_05560"/>
<feature type="transmembrane region" description="Helical" evidence="8">
    <location>
        <begin position="136"/>
        <end position="158"/>
    </location>
</feature>
<evidence type="ECO:0000256" key="3">
    <source>
        <dbReference type="ARBA" id="ARBA00022475"/>
    </source>
</evidence>
<evidence type="ECO:0000256" key="8">
    <source>
        <dbReference type="RuleBase" id="RU363032"/>
    </source>
</evidence>
<comment type="subcellular location">
    <subcellularLocation>
        <location evidence="1">Cell inner membrane</location>
        <topology evidence="1">Multi-pass membrane protein</topology>
    </subcellularLocation>
    <subcellularLocation>
        <location evidence="8">Cell membrane</location>
        <topology evidence="8">Multi-pass membrane protein</topology>
    </subcellularLocation>
</comment>
<feature type="transmembrane region" description="Helical" evidence="8">
    <location>
        <begin position="103"/>
        <end position="124"/>
    </location>
</feature>
<feature type="transmembrane region" description="Helical" evidence="8">
    <location>
        <begin position="504"/>
        <end position="526"/>
    </location>
</feature>
<evidence type="ECO:0000256" key="1">
    <source>
        <dbReference type="ARBA" id="ARBA00004429"/>
    </source>
</evidence>
<dbReference type="PANTHER" id="PTHR43357:SF3">
    <property type="entry name" value="FE(3+)-TRANSPORT SYSTEM PERMEASE PROTEIN FBPB 2"/>
    <property type="match status" value="1"/>
</dbReference>
<evidence type="ECO:0000256" key="9">
    <source>
        <dbReference type="SAM" id="MobiDB-lite"/>
    </source>
</evidence>
<comment type="similarity">
    <text evidence="8">Belongs to the binding-protein-dependent transport system permease family.</text>
</comment>